<name>Z9JJM4_9GAMM</name>
<dbReference type="AlphaFoldDB" id="Z9JJM4"/>
<reference evidence="1 2" key="1">
    <citation type="journal article" date="2014" name="Genome Announc.">
        <title>Draft Genome Sequence of Xylella fastidiosa Pear Leaf Scorch Strain in Taiwan.</title>
        <authorList>
            <person name="Su C.C."/>
            <person name="Deng W.L."/>
            <person name="Jan F.J."/>
            <person name="Chang C.J."/>
            <person name="Huang H."/>
            <person name="Chen J."/>
        </authorList>
    </citation>
    <scope>NUCLEOTIDE SEQUENCE [LARGE SCALE GENOMIC DNA]</scope>
    <source>
        <strain evidence="1 2">PLS229</strain>
    </source>
</reference>
<accession>Z9JJM4</accession>
<comment type="caution">
    <text evidence="1">The sequence shown here is derived from an EMBL/GenBank/DDBJ whole genome shotgun (WGS) entry which is preliminary data.</text>
</comment>
<gene>
    <name evidence="1" type="ORF">AF72_08080</name>
</gene>
<sequence>MKTGVAVGAAAELPYRWLLQRLMILYSLSRLTE</sequence>
<dbReference type="Proteomes" id="UP000020406">
    <property type="component" value="Unassembled WGS sequence"/>
</dbReference>
<dbReference type="EMBL" id="JDSQ01000012">
    <property type="protein sequence ID" value="EWS77957.1"/>
    <property type="molecule type" value="Genomic_DNA"/>
</dbReference>
<evidence type="ECO:0000313" key="2">
    <source>
        <dbReference type="Proteomes" id="UP000020406"/>
    </source>
</evidence>
<evidence type="ECO:0000313" key="1">
    <source>
        <dbReference type="EMBL" id="EWS77957.1"/>
    </source>
</evidence>
<protein>
    <submittedName>
        <fullName evidence="1">Uncharacterized protein</fullName>
    </submittedName>
</protein>
<organism evidence="1 2">
    <name type="scientific">Xylella taiwanensis</name>
    <dbReference type="NCBI Taxonomy" id="1444770"/>
    <lineage>
        <taxon>Bacteria</taxon>
        <taxon>Pseudomonadati</taxon>
        <taxon>Pseudomonadota</taxon>
        <taxon>Gammaproteobacteria</taxon>
        <taxon>Lysobacterales</taxon>
        <taxon>Lysobacteraceae</taxon>
        <taxon>Xylella</taxon>
    </lineage>
</organism>
<proteinExistence type="predicted"/>